<comment type="caution">
    <text evidence="5">The sequence shown here is derived from an EMBL/GenBank/DDBJ whole genome shotgun (WGS) entry which is preliminary data.</text>
</comment>
<keyword evidence="3 5" id="KW-0378">Hydrolase</keyword>
<evidence type="ECO:0000256" key="2">
    <source>
        <dbReference type="ARBA" id="ARBA00022723"/>
    </source>
</evidence>
<dbReference type="PANTHER" id="PTHR20854:SF4">
    <property type="entry name" value="INOSITOL-1-MONOPHOSPHATASE-RELATED"/>
    <property type="match status" value="1"/>
</dbReference>
<dbReference type="RefSeq" id="WP_354557714.1">
    <property type="nucleotide sequence ID" value="NZ_JBEPMB010000006.1"/>
</dbReference>
<dbReference type="EMBL" id="JBEPMB010000006">
    <property type="protein sequence ID" value="MET3615238.1"/>
    <property type="molecule type" value="Genomic_DNA"/>
</dbReference>
<keyword evidence="6" id="KW-1185">Reference proteome</keyword>
<reference evidence="5 6" key="1">
    <citation type="submission" date="2024-06" db="EMBL/GenBank/DDBJ databases">
        <title>Genomic Encyclopedia of Type Strains, Phase IV (KMG-IV): sequencing the most valuable type-strain genomes for metagenomic binning, comparative biology and taxonomic classification.</title>
        <authorList>
            <person name="Goeker M."/>
        </authorList>
    </citation>
    <scope>NUCLEOTIDE SEQUENCE [LARGE SCALE GENOMIC DNA]</scope>
    <source>
        <strain evidence="5 6">DSM 29780</strain>
    </source>
</reference>
<dbReference type="CDD" id="cd01638">
    <property type="entry name" value="CysQ"/>
    <property type="match status" value="1"/>
</dbReference>
<comment type="similarity">
    <text evidence="1">Belongs to the inositol monophosphatase superfamily.</text>
</comment>
<accession>A0ABV2J391</accession>
<evidence type="ECO:0000256" key="3">
    <source>
        <dbReference type="ARBA" id="ARBA00022801"/>
    </source>
</evidence>
<dbReference type="PANTHER" id="PTHR20854">
    <property type="entry name" value="INOSITOL MONOPHOSPHATASE"/>
    <property type="match status" value="1"/>
</dbReference>
<dbReference type="InterPro" id="IPR020583">
    <property type="entry name" value="Inositol_monoP_metal-BS"/>
</dbReference>
<dbReference type="PROSITE" id="PS00630">
    <property type="entry name" value="IMP_2"/>
    <property type="match status" value="1"/>
</dbReference>
<evidence type="ECO:0000313" key="5">
    <source>
        <dbReference type="EMBL" id="MET3615238.1"/>
    </source>
</evidence>
<dbReference type="Proteomes" id="UP001549047">
    <property type="component" value="Unassembled WGS sequence"/>
</dbReference>
<dbReference type="InterPro" id="IPR000760">
    <property type="entry name" value="Inositol_monophosphatase-like"/>
</dbReference>
<evidence type="ECO:0000313" key="6">
    <source>
        <dbReference type="Proteomes" id="UP001549047"/>
    </source>
</evidence>
<evidence type="ECO:0000256" key="4">
    <source>
        <dbReference type="ARBA" id="ARBA00022842"/>
    </source>
</evidence>
<protein>
    <submittedName>
        <fullName evidence="5">Myo-inositol-1(Or 4)-monophosphatase</fullName>
        <ecNumber evidence="5">3.1.3.25</ecNumber>
    </submittedName>
</protein>
<evidence type="ECO:0000256" key="1">
    <source>
        <dbReference type="ARBA" id="ARBA00009759"/>
    </source>
</evidence>
<dbReference type="SUPFAM" id="SSF56655">
    <property type="entry name" value="Carbohydrate phosphatase"/>
    <property type="match status" value="1"/>
</dbReference>
<sequence>MTESGAGDWDDDLELLVSAATEAGEAAMGYFRNSPETWWKNEGRSPVTAADYAANDILIDRLRLARPTYGWLSEETEDDGARLGYETLFVIDPIDGTRAFMNGLSTWCVSAAVVHRGRPVAGVLVAPALGETFTAVLDGVALKNGFPISVRDPSDAMAIAAPAEAFKRLKPDYLARARRVEHIPSLAYRLAMIADGRIDATLVYPHSHDWDLAAAELILERAGGRLSSLDGQTLGYNGAVVHHPALCAAHETALDGLTSAAQSAFSH</sequence>
<keyword evidence="2" id="KW-0479">Metal-binding</keyword>
<name>A0ABV2J391_9HYPH</name>
<gene>
    <name evidence="5" type="ORF">ABID16_003581</name>
</gene>
<keyword evidence="4" id="KW-0460">Magnesium</keyword>
<dbReference type="InterPro" id="IPR020550">
    <property type="entry name" value="Inositol_monophosphatase_CS"/>
</dbReference>
<dbReference type="PROSITE" id="PS00629">
    <property type="entry name" value="IMP_1"/>
    <property type="match status" value="1"/>
</dbReference>
<dbReference type="Pfam" id="PF00459">
    <property type="entry name" value="Inositol_P"/>
    <property type="match status" value="1"/>
</dbReference>
<dbReference type="Gene3D" id="3.40.190.80">
    <property type="match status" value="1"/>
</dbReference>
<dbReference type="PRINTS" id="PR00377">
    <property type="entry name" value="IMPHPHTASES"/>
</dbReference>
<dbReference type="EC" id="3.1.3.25" evidence="5"/>
<dbReference type="Gene3D" id="3.30.540.10">
    <property type="entry name" value="Fructose-1,6-Bisphosphatase, subunit A, domain 1"/>
    <property type="match status" value="1"/>
</dbReference>
<dbReference type="GO" id="GO:0052834">
    <property type="term" value="F:inositol monophosphate phosphatase activity"/>
    <property type="evidence" value="ECO:0007669"/>
    <property type="project" value="UniProtKB-EC"/>
</dbReference>
<organism evidence="5 6">
    <name type="scientific">Rhizobium aquaticum</name>
    <dbReference type="NCBI Taxonomy" id="1549636"/>
    <lineage>
        <taxon>Bacteria</taxon>
        <taxon>Pseudomonadati</taxon>
        <taxon>Pseudomonadota</taxon>
        <taxon>Alphaproteobacteria</taxon>
        <taxon>Hyphomicrobiales</taxon>
        <taxon>Rhizobiaceae</taxon>
        <taxon>Rhizobium/Agrobacterium group</taxon>
        <taxon>Rhizobium</taxon>
    </lineage>
</organism>
<proteinExistence type="inferred from homology"/>